<keyword evidence="4" id="KW-1185">Reference proteome</keyword>
<accession>A0A437ANP5</accession>
<evidence type="ECO:0000313" key="4">
    <source>
        <dbReference type="Proteomes" id="UP000282876"/>
    </source>
</evidence>
<dbReference type="InterPro" id="IPR018767">
    <property type="entry name" value="Brl1/Brr6_dom"/>
</dbReference>
<name>A0A437ANP5_9MICR</name>
<comment type="caution">
    <text evidence="3">The sequence shown here is derived from an EMBL/GenBank/DDBJ whole genome shotgun (WGS) entry which is preliminary data.</text>
</comment>
<dbReference type="PANTHER" id="PTHR28136:SF1">
    <property type="entry name" value="NUCLEUS EXPORT PROTEIN BRL1"/>
    <property type="match status" value="1"/>
</dbReference>
<keyword evidence="1" id="KW-0812">Transmembrane</keyword>
<dbReference type="AlphaFoldDB" id="A0A437ANP5"/>
<dbReference type="SMART" id="SM01042">
    <property type="entry name" value="Brr6_like_C_C"/>
    <property type="match status" value="1"/>
</dbReference>
<dbReference type="GO" id="GO:0006998">
    <property type="term" value="P:nuclear envelope organization"/>
    <property type="evidence" value="ECO:0007669"/>
    <property type="project" value="InterPro"/>
</dbReference>
<protein>
    <submittedName>
        <fullName evidence="3">Nucleus export BRR6 protein</fullName>
    </submittedName>
</protein>
<dbReference type="Pfam" id="PF10104">
    <property type="entry name" value="Brr6_like_C_C"/>
    <property type="match status" value="1"/>
</dbReference>
<feature type="transmembrane region" description="Helical" evidence="1">
    <location>
        <begin position="88"/>
        <end position="112"/>
    </location>
</feature>
<feature type="transmembrane region" description="Helical" evidence="1">
    <location>
        <begin position="191"/>
        <end position="209"/>
    </location>
</feature>
<evidence type="ECO:0000256" key="1">
    <source>
        <dbReference type="SAM" id="Phobius"/>
    </source>
</evidence>
<keyword evidence="1" id="KW-1133">Transmembrane helix</keyword>
<dbReference type="GO" id="GO:0055088">
    <property type="term" value="P:lipid homeostasis"/>
    <property type="evidence" value="ECO:0007669"/>
    <property type="project" value="InterPro"/>
</dbReference>
<reference evidence="3 4" key="1">
    <citation type="submission" date="2018-10" db="EMBL/GenBank/DDBJ databases">
        <title>Draft genome sequence of the microsporidian Tubulinosema ratisbonensis.</title>
        <authorList>
            <person name="Polonais V."/>
            <person name="Peyretaillade E."/>
            <person name="Niehus S."/>
            <person name="Wawrzyniak I."/>
            <person name="Franchet A."/>
            <person name="Gaspin C."/>
            <person name="Reichstadt M."/>
            <person name="Belser C."/>
            <person name="Labadie K."/>
            <person name="Delbac F."/>
            <person name="Ferrandon D."/>
        </authorList>
    </citation>
    <scope>NUCLEOTIDE SEQUENCE [LARGE SCALE GENOMIC DNA]</scope>
    <source>
        <strain evidence="3 4">Franzen</strain>
    </source>
</reference>
<organism evidence="3 4">
    <name type="scientific">Tubulinosema ratisbonensis</name>
    <dbReference type="NCBI Taxonomy" id="291195"/>
    <lineage>
        <taxon>Eukaryota</taxon>
        <taxon>Fungi</taxon>
        <taxon>Fungi incertae sedis</taxon>
        <taxon>Microsporidia</taxon>
        <taxon>Tubulinosematoidea</taxon>
        <taxon>Tubulinosematidae</taxon>
        <taxon>Tubulinosema</taxon>
    </lineage>
</organism>
<dbReference type="PANTHER" id="PTHR28136">
    <property type="entry name" value="NUCLEUS EXPORT PROTEIN BRR6"/>
    <property type="match status" value="1"/>
</dbReference>
<gene>
    <name evidence="3" type="ORF">TUBRATIS_008430</name>
</gene>
<keyword evidence="1" id="KW-0472">Membrane</keyword>
<dbReference type="EMBL" id="RCSS01000170">
    <property type="protein sequence ID" value="RVD92647.1"/>
    <property type="molecule type" value="Genomic_DNA"/>
</dbReference>
<dbReference type="GO" id="GO:0031965">
    <property type="term" value="C:nuclear membrane"/>
    <property type="evidence" value="ECO:0007669"/>
    <property type="project" value="InterPro"/>
</dbReference>
<dbReference type="OrthoDB" id="5961at2759"/>
<evidence type="ECO:0000313" key="3">
    <source>
        <dbReference type="EMBL" id="RVD92647.1"/>
    </source>
</evidence>
<evidence type="ECO:0000259" key="2">
    <source>
        <dbReference type="SMART" id="SM01042"/>
    </source>
</evidence>
<sequence>MYFFLFMGSLIECKNRNTKNVVNTFEKYKKNLRQLTLLKPTLEENITTTVKKRKCFDDLNDKLSTIVLEKKNEKNVEKIHFIHILISYLHLLINSIITVLFIYIVFSLLFFIKRDINHKITERKAFIRNIVEEGNYHYKINRCDPRTRVPALNLKCTEWEVMKDRKIDSVEVTKIVLEVIGESLDGFVRRFSVKSCLIGGMFFCIFMIFRNVRFGK</sequence>
<dbReference type="Proteomes" id="UP000282876">
    <property type="component" value="Unassembled WGS sequence"/>
</dbReference>
<proteinExistence type="predicted"/>
<dbReference type="VEuPathDB" id="MicrosporidiaDB:TUBRATIS_008430"/>
<dbReference type="InterPro" id="IPR040202">
    <property type="entry name" value="Brl1/Brr6"/>
</dbReference>
<feature type="domain" description="Brl1/Brr6" evidence="2">
    <location>
        <begin position="85"/>
        <end position="213"/>
    </location>
</feature>